<reference evidence="2" key="4">
    <citation type="submission" date="2025-09" db="UniProtKB">
        <authorList>
            <consortium name="Ensembl"/>
        </authorList>
    </citation>
    <scope>IDENTIFICATION</scope>
</reference>
<dbReference type="AlphaFoldDB" id="F6RG58"/>
<evidence type="ECO:0000313" key="3">
    <source>
        <dbReference type="Proteomes" id="UP000008144"/>
    </source>
</evidence>
<keyword evidence="3" id="KW-1185">Reference proteome</keyword>
<reference evidence="3" key="1">
    <citation type="journal article" date="2002" name="Science">
        <title>The draft genome of Ciona intestinalis: insights into chordate and vertebrate origins.</title>
        <authorList>
            <person name="Dehal P."/>
            <person name="Satou Y."/>
            <person name="Campbell R.K."/>
            <person name="Chapman J."/>
            <person name="Degnan B."/>
            <person name="De Tomaso A."/>
            <person name="Davidson B."/>
            <person name="Di Gregorio A."/>
            <person name="Gelpke M."/>
            <person name="Goodstein D.M."/>
            <person name="Harafuji N."/>
            <person name="Hastings K.E."/>
            <person name="Ho I."/>
            <person name="Hotta K."/>
            <person name="Huang W."/>
            <person name="Kawashima T."/>
            <person name="Lemaire P."/>
            <person name="Martinez D."/>
            <person name="Meinertzhagen I.A."/>
            <person name="Necula S."/>
            <person name="Nonaka M."/>
            <person name="Putnam N."/>
            <person name="Rash S."/>
            <person name="Saiga H."/>
            <person name="Satake M."/>
            <person name="Terry A."/>
            <person name="Yamada L."/>
            <person name="Wang H.G."/>
            <person name="Awazu S."/>
            <person name="Azumi K."/>
            <person name="Boore J."/>
            <person name="Branno M."/>
            <person name="Chin-Bow S."/>
            <person name="DeSantis R."/>
            <person name="Doyle S."/>
            <person name="Francino P."/>
            <person name="Keys D.N."/>
            <person name="Haga S."/>
            <person name="Hayashi H."/>
            <person name="Hino K."/>
            <person name="Imai K.S."/>
            <person name="Inaba K."/>
            <person name="Kano S."/>
            <person name="Kobayashi K."/>
            <person name="Kobayashi M."/>
            <person name="Lee B.I."/>
            <person name="Makabe K.W."/>
            <person name="Manohar C."/>
            <person name="Matassi G."/>
            <person name="Medina M."/>
            <person name="Mochizuki Y."/>
            <person name="Mount S."/>
            <person name="Morishita T."/>
            <person name="Miura S."/>
            <person name="Nakayama A."/>
            <person name="Nishizaka S."/>
            <person name="Nomoto H."/>
            <person name="Ohta F."/>
            <person name="Oishi K."/>
            <person name="Rigoutsos I."/>
            <person name="Sano M."/>
            <person name="Sasaki A."/>
            <person name="Sasakura Y."/>
            <person name="Shoguchi E."/>
            <person name="Shin-i T."/>
            <person name="Spagnuolo A."/>
            <person name="Stainier D."/>
            <person name="Suzuki M.M."/>
            <person name="Tassy O."/>
            <person name="Takatori N."/>
            <person name="Tokuoka M."/>
            <person name="Yagi K."/>
            <person name="Yoshizaki F."/>
            <person name="Wada S."/>
            <person name="Zhang C."/>
            <person name="Hyatt P.D."/>
            <person name="Larimer F."/>
            <person name="Detter C."/>
            <person name="Doggett N."/>
            <person name="Glavina T."/>
            <person name="Hawkins T."/>
            <person name="Richardson P."/>
            <person name="Lucas S."/>
            <person name="Kohara Y."/>
            <person name="Levine M."/>
            <person name="Satoh N."/>
            <person name="Rokhsar D.S."/>
        </authorList>
    </citation>
    <scope>NUCLEOTIDE SEQUENCE [LARGE SCALE GENOMIC DNA]</scope>
</reference>
<feature type="compositionally biased region" description="Polar residues" evidence="1">
    <location>
        <begin position="114"/>
        <end position="125"/>
    </location>
</feature>
<evidence type="ECO:0000256" key="1">
    <source>
        <dbReference type="SAM" id="MobiDB-lite"/>
    </source>
</evidence>
<evidence type="ECO:0000313" key="2">
    <source>
        <dbReference type="Ensembl" id="ENSCINP00000023960.2"/>
    </source>
</evidence>
<feature type="region of interest" description="Disordered" evidence="1">
    <location>
        <begin position="1"/>
        <end position="61"/>
    </location>
</feature>
<name>F6RG58_CIOIN</name>
<feature type="compositionally biased region" description="Polar residues" evidence="1">
    <location>
        <begin position="141"/>
        <end position="163"/>
    </location>
</feature>
<proteinExistence type="predicted"/>
<reference evidence="2" key="3">
    <citation type="submission" date="2025-08" db="UniProtKB">
        <authorList>
            <consortium name="Ensembl"/>
        </authorList>
    </citation>
    <scope>IDENTIFICATION</scope>
</reference>
<dbReference type="Proteomes" id="UP000008144">
    <property type="component" value="Chromosome 9"/>
</dbReference>
<sequence length="269" mass="29615">MASSHDYRDDATMNNLPKIASDSSPLISRSVKSPDNETVVKTPVGSRLDEHGSSETAAKTPIASVFEQCPDETRQFTHVVNTEDYTEPKLPYSQMEHAPPSDITEPKLPYSMNNENSNQRHSIGSSGCMAQDVTQPKGFYGNNSSGATDDVAFNSQPAAQGNNFHDVPVNGNECSESTHEPKISRQITINTSGDTHIYTLTNDGKPEKQRITTDLQRRLREHAQVFAGHFKSPVELQKALKYVSLEVSTTFQRASLDLKDAAHPSRKAL</sequence>
<feature type="region of interest" description="Disordered" evidence="1">
    <location>
        <begin position="114"/>
        <end position="182"/>
    </location>
</feature>
<feature type="compositionally biased region" description="Basic and acidic residues" evidence="1">
    <location>
        <begin position="1"/>
        <end position="11"/>
    </location>
</feature>
<dbReference type="HOGENOM" id="CLU_1036352_0_0_1"/>
<dbReference type="Ensembl" id="ENSCINT00000024206.2">
    <property type="protein sequence ID" value="ENSCINP00000023960.2"/>
    <property type="gene ID" value="ENSCING00000012951.2"/>
</dbReference>
<feature type="compositionally biased region" description="Polar residues" evidence="1">
    <location>
        <begin position="21"/>
        <end position="33"/>
    </location>
</feature>
<dbReference type="EMBL" id="EAAA01002973">
    <property type="status" value="NOT_ANNOTATED_CDS"/>
    <property type="molecule type" value="Genomic_DNA"/>
</dbReference>
<reference evidence="2" key="2">
    <citation type="journal article" date="2008" name="Genome Biol.">
        <title>Improved genome assembly and evidence-based global gene model set for the chordate Ciona intestinalis: new insight into intron and operon populations.</title>
        <authorList>
            <person name="Satou Y."/>
            <person name="Mineta K."/>
            <person name="Ogasawara M."/>
            <person name="Sasakura Y."/>
            <person name="Shoguchi E."/>
            <person name="Ueno K."/>
            <person name="Yamada L."/>
            <person name="Matsumoto J."/>
            <person name="Wasserscheid J."/>
            <person name="Dewar K."/>
            <person name="Wiley G.B."/>
            <person name="Macmil S.L."/>
            <person name="Roe B.A."/>
            <person name="Zeller R.W."/>
            <person name="Hastings K.E."/>
            <person name="Lemaire P."/>
            <person name="Lindquist E."/>
            <person name="Endo T."/>
            <person name="Hotta K."/>
            <person name="Inaba K."/>
        </authorList>
    </citation>
    <scope>NUCLEOTIDE SEQUENCE [LARGE SCALE GENOMIC DNA]</scope>
    <source>
        <strain evidence="2">wild type</strain>
    </source>
</reference>
<protein>
    <submittedName>
        <fullName evidence="2">Uncharacterized protein</fullName>
    </submittedName>
</protein>
<dbReference type="InParanoid" id="F6RG58"/>
<accession>F6RG58</accession>
<organism evidence="2 3">
    <name type="scientific">Ciona intestinalis</name>
    <name type="common">Transparent sea squirt</name>
    <name type="synonym">Ascidia intestinalis</name>
    <dbReference type="NCBI Taxonomy" id="7719"/>
    <lineage>
        <taxon>Eukaryota</taxon>
        <taxon>Metazoa</taxon>
        <taxon>Chordata</taxon>
        <taxon>Tunicata</taxon>
        <taxon>Ascidiacea</taxon>
        <taxon>Phlebobranchia</taxon>
        <taxon>Cionidae</taxon>
        <taxon>Ciona</taxon>
    </lineage>
</organism>